<accession>A0A1G6SU47</accession>
<organism evidence="1 2">
    <name type="scientific">Belnapia rosea</name>
    <dbReference type="NCBI Taxonomy" id="938405"/>
    <lineage>
        <taxon>Bacteria</taxon>
        <taxon>Pseudomonadati</taxon>
        <taxon>Pseudomonadota</taxon>
        <taxon>Alphaproteobacteria</taxon>
        <taxon>Acetobacterales</taxon>
        <taxon>Roseomonadaceae</taxon>
        <taxon>Belnapia</taxon>
    </lineage>
</organism>
<sequence>MPLAMTLVAGAGPATPPGALDAAGWHHAEWHGVAPARFRPLPDGGVAVEGDGEGSFVWRRAQGGAECLSWRWRVDAGPPPTDLTRSHGDDRALAVAVGFAGWPARVTFWQRSQHALAQAVAGSHPLPRSALLYVWGGTGQEPARFPSPHMAGLGMVRVLRPAATPHGRWFEERVDLAADWRAAFGGEPPPLQELVIGTDGDDTRSRLQAQVDSLRFGPCR</sequence>
<protein>
    <recommendedName>
        <fullName evidence="3">DUF3047 domain-containing protein</fullName>
    </recommendedName>
</protein>
<evidence type="ECO:0000313" key="2">
    <source>
        <dbReference type="Proteomes" id="UP000198925"/>
    </source>
</evidence>
<dbReference type="Pfam" id="PF11249">
    <property type="entry name" value="DUF3047"/>
    <property type="match status" value="1"/>
</dbReference>
<name>A0A1G6SU47_9PROT</name>
<evidence type="ECO:0000313" key="1">
    <source>
        <dbReference type="EMBL" id="SDD20353.1"/>
    </source>
</evidence>
<dbReference type="STRING" id="938405.SAMN02927895_02402"/>
<gene>
    <name evidence="1" type="ORF">SAMN04487779_1005160</name>
</gene>
<dbReference type="EMBL" id="FMZX01000005">
    <property type="protein sequence ID" value="SDD20353.1"/>
    <property type="molecule type" value="Genomic_DNA"/>
</dbReference>
<evidence type="ECO:0008006" key="3">
    <source>
        <dbReference type="Google" id="ProtNLM"/>
    </source>
</evidence>
<keyword evidence="2" id="KW-1185">Reference proteome</keyword>
<dbReference type="Proteomes" id="UP000198925">
    <property type="component" value="Unassembled WGS sequence"/>
</dbReference>
<reference evidence="1 2" key="1">
    <citation type="submission" date="2016-10" db="EMBL/GenBank/DDBJ databases">
        <authorList>
            <person name="de Groot N.N."/>
        </authorList>
    </citation>
    <scope>NUCLEOTIDE SEQUENCE [LARGE SCALE GENOMIC DNA]</scope>
    <source>
        <strain evidence="1 2">CPCC 100156</strain>
    </source>
</reference>
<dbReference type="AlphaFoldDB" id="A0A1G6SU47"/>
<proteinExistence type="predicted"/>
<dbReference type="InterPro" id="IPR021409">
    <property type="entry name" value="DUF3047"/>
</dbReference>